<dbReference type="InterPro" id="IPR028085">
    <property type="entry name" value="FNIP_mid_dom"/>
</dbReference>
<dbReference type="PANTHER" id="PTHR21634">
    <property type="entry name" value="RE13835P"/>
    <property type="match status" value="1"/>
</dbReference>
<feature type="compositionally biased region" description="Basic and acidic residues" evidence="3">
    <location>
        <begin position="661"/>
        <end position="688"/>
    </location>
</feature>
<dbReference type="InterPro" id="IPR028086">
    <property type="entry name" value="FNIP_C_dom"/>
</dbReference>
<dbReference type="EMBL" id="CAKOGL010000030">
    <property type="protein sequence ID" value="CAH2107076.1"/>
    <property type="molecule type" value="Genomic_DNA"/>
</dbReference>
<feature type="region of interest" description="Disordered" evidence="3">
    <location>
        <begin position="661"/>
        <end position="690"/>
    </location>
</feature>
<dbReference type="Pfam" id="PF14637">
    <property type="entry name" value="FNIP_M"/>
    <property type="match status" value="1"/>
</dbReference>
<evidence type="ECO:0000256" key="3">
    <source>
        <dbReference type="SAM" id="MobiDB-lite"/>
    </source>
</evidence>
<evidence type="ECO:0000313" key="6">
    <source>
        <dbReference type="Proteomes" id="UP001153954"/>
    </source>
</evidence>
<dbReference type="AlphaFoldDB" id="A0AAU9VCM4"/>
<protein>
    <recommendedName>
        <fullName evidence="4">UDENN FNIP1/2-type domain-containing protein</fullName>
    </recommendedName>
</protein>
<name>A0AAU9VCM4_EUPED</name>
<feature type="domain" description="UDENN FNIP1/2-type" evidence="4">
    <location>
        <begin position="30"/>
        <end position="1041"/>
    </location>
</feature>
<evidence type="ECO:0000259" key="4">
    <source>
        <dbReference type="PROSITE" id="PS51836"/>
    </source>
</evidence>
<dbReference type="PROSITE" id="PS51836">
    <property type="entry name" value="DENN_FNIP12"/>
    <property type="match status" value="1"/>
</dbReference>
<sequence length="1054" mass="117798">MALLDNIFSKKRKLDYDYWDSRNRDRSFEFTSKQVRLLLYKECDHRGRKVLFDSSTIEKLPAHKNDKPDYRNTDKIPCIMEVSDGFMYVYKGQATDASVLGEMMFGAVAMNCKSVSLKIHIMNDPKRFMCTKIFSVPPSRISRVKANSGSHLTPHSTSLNVPLLKEEEVSMSFSLDRVDSGFYGEQSPYSSVGSTYDYFSMFNTWDMNANDEYCFYTPCGRKLSSSSNGSWQRRTFQSMATKFDLGQNNSSAVPTTSTVSSVDSQVYSSSSTSGTTVSLASSTSAVSRRGKLGLALLITVPESTDMDLVHRCMEHSPQLQALVCRLRLATLAAGTGNAFVSTLHKAAGDAARWLSDLMCGPRLRPVWLELVTSEPHSAHKMADTLLSDLCSVLAVGDTKNTNFFITTLLTYVLTHHLGWVSTVSPYDAIDKEKCSSKQTDTRRPYNALWAQLTDLCGSIGFPPRSARTIITGSKNQQFVTRLLSVLTYFVRCGDVRKNDYKYQECLLNEPKIVNLSDKQNSDVPRTVKLEVKECSAKDSLKVPSLSKSSGVSVSRVVASDVSLKKSMTLTDLHQKLSSSDFAMDGSSCDSDSQVKPFRRYPSMMTSSKDSSDSSPNLSASEECEMKKVLFVLGDDDKLVGLKNKSSGKQTVKKSAKFLDEQADTKNADKPENYTSDCDKEKSLRDTESPSKCCGQTLQHSKPIKHSGFKFEFDKYPQIVTNYMKSKNLEILDRHYIGKPGNLKLDNYQFDPTLVPQIQEERCETCYKCQLMESMLQTPTNASEMEYRNDIPRQSELQYAKETLVEEVQKHREMSPKTFVRKVKENTVIVNVPKKLDGPFSKKGNGVKNEREENKPANINKLQVRQVIEFPLTQVCSSKLQTQVRSGYEASLLGGLTSHYVPDLVLQGTVANPNTWEAELRRDLDLTSYLNKTLDPPVQAIAIVGDTNTWEVRLVGRECGSGGMSPLVGGMLDALPAMRLARVPPKQCLLYLESKLREFCVLSKTLADMLMSTDFCDIATLTKSLNIDINDVPLLLAVATTHTPQVAKRYGISYR</sequence>
<dbReference type="GO" id="GO:0051087">
    <property type="term" value="F:protein-folding chaperone binding"/>
    <property type="evidence" value="ECO:0007669"/>
    <property type="project" value="TreeGrafter"/>
</dbReference>
<gene>
    <name evidence="5" type="ORF">EEDITHA_LOCUS21138</name>
</gene>
<feature type="compositionally biased region" description="Low complexity" evidence="3">
    <location>
        <begin position="601"/>
        <end position="620"/>
    </location>
</feature>
<dbReference type="InterPro" id="IPR037545">
    <property type="entry name" value="DENN_FNIP1/2"/>
</dbReference>
<feature type="region of interest" description="Disordered" evidence="3">
    <location>
        <begin position="581"/>
        <end position="620"/>
    </location>
</feature>
<keyword evidence="2" id="KW-0963">Cytoplasm</keyword>
<reference evidence="5" key="1">
    <citation type="submission" date="2022-03" db="EMBL/GenBank/DDBJ databases">
        <authorList>
            <person name="Tunstrom K."/>
        </authorList>
    </citation>
    <scope>NUCLEOTIDE SEQUENCE</scope>
</reference>
<dbReference type="Pfam" id="PF14638">
    <property type="entry name" value="FNIP_C"/>
    <property type="match status" value="1"/>
</dbReference>
<proteinExistence type="predicted"/>
<dbReference type="Pfam" id="PF14636">
    <property type="entry name" value="FNIP_N"/>
    <property type="match status" value="1"/>
</dbReference>
<dbReference type="InterPro" id="IPR028084">
    <property type="entry name" value="FNIP_N_dom"/>
</dbReference>
<evidence type="ECO:0000256" key="1">
    <source>
        <dbReference type="ARBA" id="ARBA00004496"/>
    </source>
</evidence>
<organism evidence="5 6">
    <name type="scientific">Euphydryas editha</name>
    <name type="common">Edith's checkerspot</name>
    <dbReference type="NCBI Taxonomy" id="104508"/>
    <lineage>
        <taxon>Eukaryota</taxon>
        <taxon>Metazoa</taxon>
        <taxon>Ecdysozoa</taxon>
        <taxon>Arthropoda</taxon>
        <taxon>Hexapoda</taxon>
        <taxon>Insecta</taxon>
        <taxon>Pterygota</taxon>
        <taxon>Neoptera</taxon>
        <taxon>Endopterygota</taxon>
        <taxon>Lepidoptera</taxon>
        <taxon>Glossata</taxon>
        <taxon>Ditrysia</taxon>
        <taxon>Papilionoidea</taxon>
        <taxon>Nymphalidae</taxon>
        <taxon>Nymphalinae</taxon>
        <taxon>Euphydryas</taxon>
    </lineage>
</organism>
<dbReference type="PANTHER" id="PTHR21634:SF9">
    <property type="entry name" value="RE13835P"/>
    <property type="match status" value="1"/>
</dbReference>
<dbReference type="GO" id="GO:0005737">
    <property type="term" value="C:cytoplasm"/>
    <property type="evidence" value="ECO:0007669"/>
    <property type="project" value="UniProtKB-SubCell"/>
</dbReference>
<dbReference type="GO" id="GO:0042030">
    <property type="term" value="F:ATPase inhibitor activity"/>
    <property type="evidence" value="ECO:0007669"/>
    <property type="project" value="TreeGrafter"/>
</dbReference>
<accession>A0AAU9VCM4</accession>
<dbReference type="Proteomes" id="UP001153954">
    <property type="component" value="Unassembled WGS sequence"/>
</dbReference>
<keyword evidence="6" id="KW-1185">Reference proteome</keyword>
<evidence type="ECO:0000256" key="2">
    <source>
        <dbReference type="ARBA" id="ARBA00022490"/>
    </source>
</evidence>
<evidence type="ECO:0000313" key="5">
    <source>
        <dbReference type="EMBL" id="CAH2107076.1"/>
    </source>
</evidence>
<comment type="caution">
    <text evidence="5">The sequence shown here is derived from an EMBL/GenBank/DDBJ whole genome shotgun (WGS) entry which is preliminary data.</text>
</comment>
<comment type="subcellular location">
    <subcellularLocation>
        <location evidence="1">Cytoplasm</location>
    </subcellularLocation>
</comment>